<comment type="caution">
    <text evidence="1">The sequence shown here is derived from an EMBL/GenBank/DDBJ whole genome shotgun (WGS) entry which is preliminary data.</text>
</comment>
<reference evidence="1 2" key="1">
    <citation type="submission" date="2014-03" db="EMBL/GenBank/DDBJ databases">
        <title>The draft genome sequence of Thalassospira alkalitolerans JCM 18968.</title>
        <authorList>
            <person name="Lai Q."/>
            <person name="Shao Z."/>
        </authorList>
    </citation>
    <scope>NUCLEOTIDE SEQUENCE [LARGE SCALE GENOMIC DNA]</scope>
    <source>
        <strain evidence="1 2">JCM 18968</strain>
    </source>
</reference>
<dbReference type="Proteomes" id="UP000193396">
    <property type="component" value="Unassembled WGS sequence"/>
</dbReference>
<protein>
    <recommendedName>
        <fullName evidence="3">Lipoprotein</fullName>
    </recommendedName>
</protein>
<dbReference type="RefSeq" id="WP_169715008.1">
    <property type="nucleotide sequence ID" value="NZ_JFKB01000007.1"/>
</dbReference>
<evidence type="ECO:0008006" key="3">
    <source>
        <dbReference type="Google" id="ProtNLM"/>
    </source>
</evidence>
<dbReference type="STRING" id="1293890.TALK_11440"/>
<evidence type="ECO:0000313" key="2">
    <source>
        <dbReference type="Proteomes" id="UP000193396"/>
    </source>
</evidence>
<sequence>MRAIIIRTLFASILAAGLTACDSIHMPEMSMPNIFAPGQTQTVMLDPGSEFTLPDEPWDSDETIDVTQQVRANWKDGTETGQGIFQARITIERDHARIVMLDDLGRRAIDIDWTVDALSVQSADWLPASLDAKRLLADIIMVYWPKDVLEGSLPDNMSVNQTMGERIIRLNNNGRAYARIERPVRDVWHGIATLRNEQFGYVITINSKRTGS</sequence>
<dbReference type="AlphaFoldDB" id="A0A1Y2LAQ2"/>
<dbReference type="PROSITE" id="PS51257">
    <property type="entry name" value="PROKAR_LIPOPROTEIN"/>
    <property type="match status" value="1"/>
</dbReference>
<organism evidence="1 2">
    <name type="scientific">Thalassospira alkalitolerans</name>
    <dbReference type="NCBI Taxonomy" id="1293890"/>
    <lineage>
        <taxon>Bacteria</taxon>
        <taxon>Pseudomonadati</taxon>
        <taxon>Pseudomonadota</taxon>
        <taxon>Alphaproteobacteria</taxon>
        <taxon>Rhodospirillales</taxon>
        <taxon>Thalassospiraceae</taxon>
        <taxon>Thalassospira</taxon>
    </lineage>
</organism>
<dbReference type="InterPro" id="IPR021675">
    <property type="entry name" value="DUF3261"/>
</dbReference>
<dbReference type="Pfam" id="PF11659">
    <property type="entry name" value="DUF3261"/>
    <property type="match status" value="1"/>
</dbReference>
<name>A0A1Y2LAQ2_9PROT</name>
<dbReference type="EMBL" id="JFKB01000007">
    <property type="protein sequence ID" value="OSQ47676.1"/>
    <property type="molecule type" value="Genomic_DNA"/>
</dbReference>
<accession>A0A1Y2LAQ2</accession>
<proteinExistence type="predicted"/>
<gene>
    <name evidence="1" type="ORF">TALK_11440</name>
</gene>
<keyword evidence="2" id="KW-1185">Reference proteome</keyword>
<evidence type="ECO:0000313" key="1">
    <source>
        <dbReference type="EMBL" id="OSQ47676.1"/>
    </source>
</evidence>